<feature type="region of interest" description="Disordered" evidence="1">
    <location>
        <begin position="1"/>
        <end position="22"/>
    </location>
</feature>
<dbReference type="EMBL" id="KV407456">
    <property type="protein sequence ID" value="KZF24455.1"/>
    <property type="molecule type" value="Genomic_DNA"/>
</dbReference>
<sequence>MAPLGSKWSPYSDLDPSGPRSSWCSVMNTSSANIPAGTSERALAVSKSTATVAGPFRDYSIGFTPQPHAEEEQIPRTYDASTQIAHHGGQHSSQFQSQHPHPHSQPLQRSLQPPTGPHHPLVTSPTVDVLQNLHQQPSYLLSHQVPHQSHSQTPSFSRPHDHLGFSSVSSAKRRLSERDLDAEHGSLESGTHIEEEGKMRKTAEDSATALRRATLATPQTTQPTTASALSYYSPSGPLPPPSQHHHHHSLPAQTPSSSKMHVSPSGNNPTGSPPAYLAAPSVVGDAGMPSPAPRPRGPKVKFTREDDQLLIDLKENKALTWKQIADFFPGRTSGTLQVRYCTKLKAKTAVWTDDMVQKLRDAMDEYEVDRWRLIAAKVGNGFSATACKEKAEEIS</sequence>
<dbReference type="GeneID" id="28900049"/>
<keyword evidence="5" id="KW-1185">Reference proteome</keyword>
<evidence type="ECO:0000259" key="2">
    <source>
        <dbReference type="PROSITE" id="PS50090"/>
    </source>
</evidence>
<evidence type="ECO:0000256" key="1">
    <source>
        <dbReference type="SAM" id="MobiDB-lite"/>
    </source>
</evidence>
<proteinExistence type="predicted"/>
<feature type="compositionally biased region" description="Low complexity" evidence="1">
    <location>
        <begin position="86"/>
        <end position="108"/>
    </location>
</feature>
<feature type="region of interest" description="Disordered" evidence="1">
    <location>
        <begin position="143"/>
        <end position="302"/>
    </location>
</feature>
<dbReference type="AlphaFoldDB" id="A0A165I6H9"/>
<name>A0A165I6H9_XYLHT</name>
<protein>
    <recommendedName>
        <fullName evidence="6">Myb-like domain-containing protein</fullName>
    </recommendedName>
</protein>
<dbReference type="InParanoid" id="A0A165I6H9"/>
<evidence type="ECO:0000313" key="5">
    <source>
        <dbReference type="Proteomes" id="UP000076632"/>
    </source>
</evidence>
<feature type="compositionally biased region" description="Low complexity" evidence="1">
    <location>
        <begin position="206"/>
        <end position="235"/>
    </location>
</feature>
<dbReference type="InterPro" id="IPR001005">
    <property type="entry name" value="SANT/Myb"/>
</dbReference>
<dbReference type="CDD" id="cd00167">
    <property type="entry name" value="SANT"/>
    <property type="match status" value="2"/>
</dbReference>
<dbReference type="OrthoDB" id="2143914at2759"/>
<feature type="region of interest" description="Disordered" evidence="1">
    <location>
        <begin position="83"/>
        <end position="124"/>
    </location>
</feature>
<dbReference type="PROSITE" id="PS50090">
    <property type="entry name" value="MYB_LIKE"/>
    <property type="match status" value="1"/>
</dbReference>
<evidence type="ECO:0000313" key="4">
    <source>
        <dbReference type="EMBL" id="KZF24455.1"/>
    </source>
</evidence>
<feature type="domain" description="HTH myb-type" evidence="3">
    <location>
        <begin position="294"/>
        <end position="348"/>
    </location>
</feature>
<dbReference type="PROSITE" id="PS51294">
    <property type="entry name" value="HTH_MYB"/>
    <property type="match status" value="1"/>
</dbReference>
<dbReference type="STRING" id="1328760.A0A165I6H9"/>
<dbReference type="RefSeq" id="XP_018190010.1">
    <property type="nucleotide sequence ID" value="XM_018334912.1"/>
</dbReference>
<gene>
    <name evidence="4" type="ORF">L228DRAFT_266790</name>
</gene>
<dbReference type="Proteomes" id="UP000076632">
    <property type="component" value="Unassembled WGS sequence"/>
</dbReference>
<dbReference type="SUPFAM" id="SSF46689">
    <property type="entry name" value="Homeodomain-like"/>
    <property type="match status" value="1"/>
</dbReference>
<dbReference type="InterPro" id="IPR017930">
    <property type="entry name" value="Myb_dom"/>
</dbReference>
<reference evidence="4 5" key="1">
    <citation type="journal article" date="2016" name="Fungal Biol.">
        <title>The genome of Xylona heveae provides a window into fungal endophytism.</title>
        <authorList>
            <person name="Gazis R."/>
            <person name="Kuo A."/>
            <person name="Riley R."/>
            <person name="LaButti K."/>
            <person name="Lipzen A."/>
            <person name="Lin J."/>
            <person name="Amirebrahimi M."/>
            <person name="Hesse C.N."/>
            <person name="Spatafora J.W."/>
            <person name="Henrissat B."/>
            <person name="Hainaut M."/>
            <person name="Grigoriev I.V."/>
            <person name="Hibbett D.S."/>
        </authorList>
    </citation>
    <scope>NUCLEOTIDE SEQUENCE [LARGE SCALE GENOMIC DNA]</scope>
    <source>
        <strain evidence="4 5">TC161</strain>
    </source>
</reference>
<feature type="compositionally biased region" description="Low complexity" evidence="1">
    <location>
        <begin position="263"/>
        <end position="274"/>
    </location>
</feature>
<feature type="compositionally biased region" description="Polar residues" evidence="1">
    <location>
        <begin position="143"/>
        <end position="156"/>
    </location>
</feature>
<dbReference type="OMA" id="STIQPMQ"/>
<dbReference type="Gene3D" id="1.10.10.60">
    <property type="entry name" value="Homeodomain-like"/>
    <property type="match status" value="2"/>
</dbReference>
<dbReference type="InterPro" id="IPR009057">
    <property type="entry name" value="Homeodomain-like_sf"/>
</dbReference>
<organism evidence="4 5">
    <name type="scientific">Xylona heveae (strain CBS 132557 / TC161)</name>
    <dbReference type="NCBI Taxonomy" id="1328760"/>
    <lineage>
        <taxon>Eukaryota</taxon>
        <taxon>Fungi</taxon>
        <taxon>Dikarya</taxon>
        <taxon>Ascomycota</taxon>
        <taxon>Pezizomycotina</taxon>
        <taxon>Xylonomycetes</taxon>
        <taxon>Xylonales</taxon>
        <taxon>Xylonaceae</taxon>
        <taxon>Xylona</taxon>
    </lineage>
</organism>
<feature type="compositionally biased region" description="Basic and acidic residues" evidence="1">
    <location>
        <begin position="174"/>
        <end position="204"/>
    </location>
</feature>
<feature type="domain" description="Myb-like" evidence="2">
    <location>
        <begin position="294"/>
        <end position="344"/>
    </location>
</feature>
<accession>A0A165I6H9</accession>
<dbReference type="Pfam" id="PF13921">
    <property type="entry name" value="Myb_DNA-bind_6"/>
    <property type="match status" value="1"/>
</dbReference>
<evidence type="ECO:0000259" key="3">
    <source>
        <dbReference type="PROSITE" id="PS51294"/>
    </source>
</evidence>
<evidence type="ECO:0008006" key="6">
    <source>
        <dbReference type="Google" id="ProtNLM"/>
    </source>
</evidence>
<dbReference type="SMART" id="SM00717">
    <property type="entry name" value="SANT"/>
    <property type="match status" value="2"/>
</dbReference>